<dbReference type="AlphaFoldDB" id="A0A316ZK38"/>
<sequence length="706" mass="73454">MAPRSPKGPAARNLSFEAGPVPKFLQSLHRQVTGARSGGGGKTEFDELLGTSSARGDGGASGDDDEFEGAQVVVLKEGKHLSREEALAKPAEASASGSGSADAEASGSSAPAASSSAARIASAGSAPSKKRRAAIDDDGDAGAAAGEDGMDAARAVIAASKGGKEKKEKKDKAEKKDKKRKKSAIAIPAMAMDGDVEDFERAGAAKQAGEQHEGESDAASGSQKAAGEGDAAAEEEEVEAISHKEMRKRRKLEKAAARSGVAVTSESTSAAVGAAPGVTVTAPLPGWAPRHAAANAAAAPRTGHSLWIGNLSFRTTTDRLKEWLAEKGLEGVSRVNMPAGAKRGEHNKGYAYVDVPNAAGVTAGVALSESHLDGRRLLIKAGSDYEGRPALDATALALAQTASATPVDGAVPKQGRTGLTKTAQKILRAQKNPPAPTLFVGNLSFSTTEAGLRELIERSARTREEWASKRRPKEERKNEEPGKAAPAAAAAEGSASPQPEAAAGDAADEGKPQEKKRKREEKEKRAEGEIRGAGVRKIRMGEFEDSGKCKGFAFIDFHSPAHATASLIDPHNYMLDGREIKLQYAGADAVRRGAPKGANAGEGVKPWERPGYVARPRPARTPYAADGDEEAPAPRLPPPKPFDPDAPLEKKHKETQEERKARRALEAARGGGDKRRAKPGAALANAQRGQTGIAEGAPQGKKVVFD</sequence>
<dbReference type="SUPFAM" id="SSF54928">
    <property type="entry name" value="RNA-binding domain, RBD"/>
    <property type="match status" value="2"/>
</dbReference>
<feature type="compositionally biased region" description="Low complexity" evidence="3">
    <location>
        <begin position="141"/>
        <end position="161"/>
    </location>
</feature>
<evidence type="ECO:0000256" key="2">
    <source>
        <dbReference type="PROSITE-ProRule" id="PRU00176"/>
    </source>
</evidence>
<feature type="compositionally biased region" description="Basic and acidic residues" evidence="3">
    <location>
        <begin position="76"/>
        <end position="87"/>
    </location>
</feature>
<dbReference type="Proteomes" id="UP000245946">
    <property type="component" value="Unassembled WGS sequence"/>
</dbReference>
<feature type="compositionally biased region" description="Low complexity" evidence="3">
    <location>
        <begin position="483"/>
        <end position="505"/>
    </location>
</feature>
<dbReference type="SMART" id="SM00360">
    <property type="entry name" value="RRM"/>
    <property type="match status" value="2"/>
</dbReference>
<evidence type="ECO:0000259" key="4">
    <source>
        <dbReference type="PROSITE" id="PS50102"/>
    </source>
</evidence>
<dbReference type="InterPro" id="IPR012677">
    <property type="entry name" value="Nucleotide-bd_a/b_plait_sf"/>
</dbReference>
<dbReference type="OrthoDB" id="439808at2759"/>
<dbReference type="STRING" id="58919.A0A316ZK38"/>
<keyword evidence="1 2" id="KW-0694">RNA-binding</keyword>
<dbReference type="PANTHER" id="PTHR23236:SF95">
    <property type="entry name" value="NUCLEOLAR PROTEIN 13"/>
    <property type="match status" value="1"/>
</dbReference>
<feature type="compositionally biased region" description="Basic and acidic residues" evidence="3">
    <location>
        <begin position="647"/>
        <end position="674"/>
    </location>
</feature>
<accession>A0A316ZK38</accession>
<proteinExistence type="predicted"/>
<feature type="compositionally biased region" description="Basic and acidic residues" evidence="3">
    <location>
        <begin position="520"/>
        <end position="530"/>
    </location>
</feature>
<feature type="region of interest" description="Disordered" evidence="3">
    <location>
        <begin position="462"/>
        <end position="530"/>
    </location>
</feature>
<protein>
    <recommendedName>
        <fullName evidence="4">RRM domain-containing protein</fullName>
    </recommendedName>
</protein>
<dbReference type="InterPro" id="IPR027911">
    <property type="entry name" value="DUF4604"/>
</dbReference>
<dbReference type="Gene3D" id="3.30.70.330">
    <property type="match status" value="2"/>
</dbReference>
<dbReference type="GO" id="GO:0005730">
    <property type="term" value="C:nucleolus"/>
    <property type="evidence" value="ECO:0007669"/>
    <property type="project" value="TreeGrafter"/>
</dbReference>
<feature type="domain" description="RRM" evidence="4">
    <location>
        <begin position="304"/>
        <end position="384"/>
    </location>
</feature>
<feature type="compositionally biased region" description="Basic and acidic residues" evidence="3">
    <location>
        <begin position="199"/>
        <end position="215"/>
    </location>
</feature>
<evidence type="ECO:0000256" key="3">
    <source>
        <dbReference type="SAM" id="MobiDB-lite"/>
    </source>
</evidence>
<keyword evidence="6" id="KW-1185">Reference proteome</keyword>
<name>A0A316ZK38_9BASI</name>
<evidence type="ECO:0000313" key="5">
    <source>
        <dbReference type="EMBL" id="PWO00674.1"/>
    </source>
</evidence>
<feature type="domain" description="RRM" evidence="4">
    <location>
        <begin position="436"/>
        <end position="587"/>
    </location>
</feature>
<dbReference type="GeneID" id="37268936"/>
<feature type="compositionally biased region" description="Low complexity" evidence="3">
    <location>
        <begin position="91"/>
        <end position="127"/>
    </location>
</feature>
<organism evidence="5 6">
    <name type="scientific">Tilletiopsis washingtonensis</name>
    <dbReference type="NCBI Taxonomy" id="58919"/>
    <lineage>
        <taxon>Eukaryota</taxon>
        <taxon>Fungi</taxon>
        <taxon>Dikarya</taxon>
        <taxon>Basidiomycota</taxon>
        <taxon>Ustilaginomycotina</taxon>
        <taxon>Exobasidiomycetes</taxon>
        <taxon>Entylomatales</taxon>
        <taxon>Entylomatales incertae sedis</taxon>
        <taxon>Tilletiopsis</taxon>
    </lineage>
</organism>
<reference evidence="5 6" key="1">
    <citation type="journal article" date="2018" name="Mol. Biol. Evol.">
        <title>Broad Genomic Sampling Reveals a Smut Pathogenic Ancestry of the Fungal Clade Ustilaginomycotina.</title>
        <authorList>
            <person name="Kijpornyongpan T."/>
            <person name="Mondo S.J."/>
            <person name="Barry K."/>
            <person name="Sandor L."/>
            <person name="Lee J."/>
            <person name="Lipzen A."/>
            <person name="Pangilinan J."/>
            <person name="LaButti K."/>
            <person name="Hainaut M."/>
            <person name="Henrissat B."/>
            <person name="Grigoriev I.V."/>
            <person name="Spatafora J.W."/>
            <person name="Aime M.C."/>
        </authorList>
    </citation>
    <scope>NUCLEOTIDE SEQUENCE [LARGE SCALE GENOMIC DNA]</scope>
    <source>
        <strain evidence="5 6">MCA 4186</strain>
    </source>
</reference>
<feature type="region of interest" description="Disordered" evidence="3">
    <location>
        <begin position="29"/>
        <end position="273"/>
    </location>
</feature>
<dbReference type="RefSeq" id="XP_025600952.1">
    <property type="nucleotide sequence ID" value="XM_025741392.1"/>
</dbReference>
<feature type="compositionally biased region" description="Low complexity" evidence="3">
    <location>
        <begin position="614"/>
        <end position="625"/>
    </location>
</feature>
<dbReference type="PROSITE" id="PS50102">
    <property type="entry name" value="RRM"/>
    <property type="match status" value="2"/>
</dbReference>
<feature type="compositionally biased region" description="Basic and acidic residues" evidence="3">
    <location>
        <begin position="462"/>
        <end position="482"/>
    </location>
</feature>
<evidence type="ECO:0000256" key="1">
    <source>
        <dbReference type="ARBA" id="ARBA00022884"/>
    </source>
</evidence>
<dbReference type="InterPro" id="IPR035979">
    <property type="entry name" value="RBD_domain_sf"/>
</dbReference>
<dbReference type="GO" id="GO:0003723">
    <property type="term" value="F:RNA binding"/>
    <property type="evidence" value="ECO:0007669"/>
    <property type="project" value="UniProtKB-UniRule"/>
</dbReference>
<feature type="region of interest" description="Disordered" evidence="3">
    <location>
        <begin position="594"/>
        <end position="706"/>
    </location>
</feature>
<dbReference type="EMBL" id="KZ819284">
    <property type="protein sequence ID" value="PWO00674.1"/>
    <property type="molecule type" value="Genomic_DNA"/>
</dbReference>
<dbReference type="InterPro" id="IPR000504">
    <property type="entry name" value="RRM_dom"/>
</dbReference>
<dbReference type="PANTHER" id="PTHR23236">
    <property type="entry name" value="EUKARYOTIC TRANSLATION INITIATION FACTOR 4B/4H"/>
    <property type="match status" value="1"/>
</dbReference>
<feature type="compositionally biased region" description="Basic and acidic residues" evidence="3">
    <location>
        <begin position="162"/>
        <end position="176"/>
    </location>
</feature>
<dbReference type="Pfam" id="PF15377">
    <property type="entry name" value="DUF4604"/>
    <property type="match status" value="1"/>
</dbReference>
<gene>
    <name evidence="5" type="ORF">FA09DRAFT_327410</name>
</gene>
<evidence type="ECO:0000313" key="6">
    <source>
        <dbReference type="Proteomes" id="UP000245946"/>
    </source>
</evidence>